<comment type="caution">
    <text evidence="1">The sequence shown here is derived from an EMBL/GenBank/DDBJ whole genome shotgun (WGS) entry which is preliminary data.</text>
</comment>
<sequence length="87" mass="9589">MRSWVADATGAPCVFTLVWIEFDGGAVGRVGGRVPETVTCMYCGTVALGRPLEWVSSVEGGRTVYYCPRCARDNLRAIEARLDSSWW</sequence>
<gene>
    <name evidence="1" type="ORF">CLV30_1026</name>
</gene>
<protein>
    <submittedName>
        <fullName evidence="1">Uncharacterized protein</fullName>
    </submittedName>
</protein>
<organism evidence="1 2">
    <name type="scientific">Haloactinopolyspora alba</name>
    <dbReference type="NCBI Taxonomy" id="648780"/>
    <lineage>
        <taxon>Bacteria</taxon>
        <taxon>Bacillati</taxon>
        <taxon>Actinomycetota</taxon>
        <taxon>Actinomycetes</taxon>
        <taxon>Jiangellales</taxon>
        <taxon>Jiangellaceae</taxon>
        <taxon>Haloactinopolyspora</taxon>
    </lineage>
</organism>
<dbReference type="AlphaFoldDB" id="A0A2P8EAX5"/>
<evidence type="ECO:0000313" key="1">
    <source>
        <dbReference type="EMBL" id="PSL06622.1"/>
    </source>
</evidence>
<dbReference type="EMBL" id="PYGE01000002">
    <property type="protein sequence ID" value="PSL06622.1"/>
    <property type="molecule type" value="Genomic_DNA"/>
</dbReference>
<keyword evidence="2" id="KW-1185">Reference proteome</keyword>
<proteinExistence type="predicted"/>
<reference evidence="1 2" key="1">
    <citation type="submission" date="2018-03" db="EMBL/GenBank/DDBJ databases">
        <title>Genomic Encyclopedia of Archaeal and Bacterial Type Strains, Phase II (KMG-II): from individual species to whole genera.</title>
        <authorList>
            <person name="Goeker M."/>
        </authorList>
    </citation>
    <scope>NUCLEOTIDE SEQUENCE [LARGE SCALE GENOMIC DNA]</scope>
    <source>
        <strain evidence="1 2">DSM 45211</strain>
    </source>
</reference>
<name>A0A2P8EAX5_9ACTN</name>
<accession>A0A2P8EAX5</accession>
<evidence type="ECO:0000313" key="2">
    <source>
        <dbReference type="Proteomes" id="UP000243528"/>
    </source>
</evidence>
<dbReference type="Proteomes" id="UP000243528">
    <property type="component" value="Unassembled WGS sequence"/>
</dbReference>